<evidence type="ECO:0000313" key="1">
    <source>
        <dbReference type="EMBL" id="CAI2185719.1"/>
    </source>
</evidence>
<comment type="caution">
    <text evidence="1">The sequence shown here is derived from an EMBL/GenBank/DDBJ whole genome shotgun (WGS) entry which is preliminary data.</text>
</comment>
<dbReference type="AlphaFoldDB" id="A0A9W4SY58"/>
<protein>
    <submittedName>
        <fullName evidence="1">13909_t:CDS:1</fullName>
    </submittedName>
</protein>
<accession>A0A9W4SY58</accession>
<reference evidence="1" key="1">
    <citation type="submission" date="2022-08" db="EMBL/GenBank/DDBJ databases">
        <authorList>
            <person name="Kallberg Y."/>
            <person name="Tangrot J."/>
            <person name="Rosling A."/>
        </authorList>
    </citation>
    <scope>NUCLEOTIDE SEQUENCE</scope>
    <source>
        <strain evidence="1">Wild A</strain>
    </source>
</reference>
<keyword evidence="2" id="KW-1185">Reference proteome</keyword>
<dbReference type="Proteomes" id="UP001153678">
    <property type="component" value="Unassembled WGS sequence"/>
</dbReference>
<gene>
    <name evidence="1" type="ORF">FWILDA_LOCUS12219</name>
</gene>
<sequence length="85" mass="9491">MRDPGLCNQNSLTLTLQIEEKNLDSKPFITDISSIESQDSIILLNEKDGQDVYLASLSSESYVASSGFKYSKEGKVPYKQKVEKV</sequence>
<proteinExistence type="predicted"/>
<evidence type="ECO:0000313" key="2">
    <source>
        <dbReference type="Proteomes" id="UP001153678"/>
    </source>
</evidence>
<dbReference type="EMBL" id="CAMKVN010003834">
    <property type="protein sequence ID" value="CAI2185719.1"/>
    <property type="molecule type" value="Genomic_DNA"/>
</dbReference>
<name>A0A9W4SY58_9GLOM</name>
<organism evidence="1 2">
    <name type="scientific">Funneliformis geosporum</name>
    <dbReference type="NCBI Taxonomy" id="1117311"/>
    <lineage>
        <taxon>Eukaryota</taxon>
        <taxon>Fungi</taxon>
        <taxon>Fungi incertae sedis</taxon>
        <taxon>Mucoromycota</taxon>
        <taxon>Glomeromycotina</taxon>
        <taxon>Glomeromycetes</taxon>
        <taxon>Glomerales</taxon>
        <taxon>Glomeraceae</taxon>
        <taxon>Funneliformis</taxon>
    </lineage>
</organism>